<dbReference type="CDD" id="cd02257">
    <property type="entry name" value="Peptidase_C19"/>
    <property type="match status" value="1"/>
</dbReference>
<dbReference type="GO" id="GO:0004843">
    <property type="term" value="F:cysteine-type deubiquitinase activity"/>
    <property type="evidence" value="ECO:0007669"/>
    <property type="project" value="InterPro"/>
</dbReference>
<feature type="region of interest" description="Disordered" evidence="1">
    <location>
        <begin position="86"/>
        <end position="165"/>
    </location>
</feature>
<dbReference type="Gene3D" id="3.90.70.10">
    <property type="entry name" value="Cysteine proteinases"/>
    <property type="match status" value="1"/>
</dbReference>
<feature type="compositionally biased region" description="Low complexity" evidence="1">
    <location>
        <begin position="39"/>
        <end position="55"/>
    </location>
</feature>
<feature type="region of interest" description="Disordered" evidence="1">
    <location>
        <begin position="187"/>
        <end position="253"/>
    </location>
</feature>
<dbReference type="InterPro" id="IPR050164">
    <property type="entry name" value="Peptidase_C19"/>
</dbReference>
<organism evidence="3">
    <name type="scientific">Cafeteria roenbergensis</name>
    <name type="common">Marine flagellate</name>
    <dbReference type="NCBI Taxonomy" id="33653"/>
    <lineage>
        <taxon>Eukaryota</taxon>
        <taxon>Sar</taxon>
        <taxon>Stramenopiles</taxon>
        <taxon>Bigyra</taxon>
        <taxon>Opalozoa</taxon>
        <taxon>Bicosoecida</taxon>
        <taxon>Cafeteriaceae</taxon>
        <taxon>Cafeteria</taxon>
    </lineage>
</organism>
<dbReference type="GO" id="GO:0016579">
    <property type="term" value="P:protein deubiquitination"/>
    <property type="evidence" value="ECO:0007669"/>
    <property type="project" value="InterPro"/>
</dbReference>
<reference evidence="3" key="1">
    <citation type="submission" date="2021-01" db="EMBL/GenBank/DDBJ databases">
        <authorList>
            <person name="Corre E."/>
            <person name="Pelletier E."/>
            <person name="Niang G."/>
            <person name="Scheremetjew M."/>
            <person name="Finn R."/>
            <person name="Kale V."/>
            <person name="Holt S."/>
            <person name="Cochrane G."/>
            <person name="Meng A."/>
            <person name="Brown T."/>
            <person name="Cohen L."/>
        </authorList>
    </citation>
    <scope>NUCLEOTIDE SEQUENCE</scope>
    <source>
        <strain evidence="3">E4-10</strain>
    </source>
</reference>
<feature type="compositionally biased region" description="Low complexity" evidence="1">
    <location>
        <begin position="86"/>
        <end position="110"/>
    </location>
</feature>
<dbReference type="PROSITE" id="PS00973">
    <property type="entry name" value="USP_2"/>
    <property type="match status" value="1"/>
</dbReference>
<feature type="domain" description="USP" evidence="2">
    <location>
        <begin position="1"/>
        <end position="333"/>
    </location>
</feature>
<name>A0A7S0K497_CAFRO</name>
<dbReference type="GO" id="GO:0005829">
    <property type="term" value="C:cytosol"/>
    <property type="evidence" value="ECO:0007669"/>
    <property type="project" value="TreeGrafter"/>
</dbReference>
<feature type="compositionally biased region" description="Polar residues" evidence="1">
    <location>
        <begin position="16"/>
        <end position="38"/>
    </location>
</feature>
<gene>
    <name evidence="3" type="ORF">CROE0942_LOCUS14256</name>
</gene>
<protein>
    <recommendedName>
        <fullName evidence="2">USP domain-containing protein</fullName>
    </recommendedName>
</protein>
<dbReference type="EMBL" id="HBET01020922">
    <property type="protein sequence ID" value="CAD8569876.1"/>
    <property type="molecule type" value="Transcribed_RNA"/>
</dbReference>
<dbReference type="InterPro" id="IPR028889">
    <property type="entry name" value="USP"/>
</dbReference>
<feature type="region of interest" description="Disordered" evidence="1">
    <location>
        <begin position="1"/>
        <end position="72"/>
    </location>
</feature>
<dbReference type="PANTHER" id="PTHR24006">
    <property type="entry name" value="UBIQUITIN CARBOXYL-TERMINAL HYDROLASE"/>
    <property type="match status" value="1"/>
</dbReference>
<evidence type="ECO:0000313" key="3">
    <source>
        <dbReference type="EMBL" id="CAD8569876.1"/>
    </source>
</evidence>
<dbReference type="SUPFAM" id="SSF54001">
    <property type="entry name" value="Cysteine proteinases"/>
    <property type="match status" value="1"/>
</dbReference>
<sequence length="353" mass="34951">MDPFTDRSPLPRTGQRAASSRTLAGSDHGSATSEVLPQSPTGTAGSTAGSTAAGSLAGFVAPDAGGEAGESGTVFVTNPAMVAGVAAARSARGSATSQGSAASAGSGASSKLYSPGLSPARVKPLGGPSLSGNSDGRIAGSLPAPLDTSRESSTSKPQVVMSPLSAVSRREPLNLLRSRSAVTVTVQSATGSGQQHVAGQSAGRRPGAAIPAVASAEPAVGGGNTSPEAPVPRSATGRAASLTGGSGSADRPAWRQAASPCYDLFGVVCHVGGMESGHYTLVARSSAEAASGSASGGGWRVFDDAHSWPLESEAELEGSALQQQAYMLMYVRRRAPLAERVRVAGARRASGGD</sequence>
<evidence type="ECO:0000256" key="1">
    <source>
        <dbReference type="SAM" id="MobiDB-lite"/>
    </source>
</evidence>
<dbReference type="PROSITE" id="PS50235">
    <property type="entry name" value="USP_3"/>
    <property type="match status" value="1"/>
</dbReference>
<feature type="compositionally biased region" description="Polar residues" evidence="1">
    <location>
        <begin position="187"/>
        <end position="198"/>
    </location>
</feature>
<evidence type="ECO:0000259" key="2">
    <source>
        <dbReference type="PROSITE" id="PS50235"/>
    </source>
</evidence>
<dbReference type="InterPro" id="IPR018200">
    <property type="entry name" value="USP_CS"/>
</dbReference>
<dbReference type="GO" id="GO:0005634">
    <property type="term" value="C:nucleus"/>
    <property type="evidence" value="ECO:0007669"/>
    <property type="project" value="TreeGrafter"/>
</dbReference>
<proteinExistence type="predicted"/>
<feature type="compositionally biased region" description="Low complexity" evidence="1">
    <location>
        <begin position="206"/>
        <end position="219"/>
    </location>
</feature>
<dbReference type="AlphaFoldDB" id="A0A7S0K497"/>
<dbReference type="Pfam" id="PF00443">
    <property type="entry name" value="UCH"/>
    <property type="match status" value="1"/>
</dbReference>
<accession>A0A7S0K497</accession>
<dbReference type="InterPro" id="IPR038765">
    <property type="entry name" value="Papain-like_cys_pep_sf"/>
</dbReference>
<dbReference type="InterPro" id="IPR001394">
    <property type="entry name" value="Peptidase_C19_UCH"/>
</dbReference>